<organism evidence="2 3">
    <name type="scientific">Pundamilia nyererei</name>
    <dbReference type="NCBI Taxonomy" id="303518"/>
    <lineage>
        <taxon>Eukaryota</taxon>
        <taxon>Metazoa</taxon>
        <taxon>Chordata</taxon>
        <taxon>Craniata</taxon>
        <taxon>Vertebrata</taxon>
        <taxon>Euteleostomi</taxon>
        <taxon>Actinopterygii</taxon>
        <taxon>Neopterygii</taxon>
        <taxon>Teleostei</taxon>
        <taxon>Neoteleostei</taxon>
        <taxon>Acanthomorphata</taxon>
        <taxon>Ovalentaria</taxon>
        <taxon>Cichlomorphae</taxon>
        <taxon>Cichliformes</taxon>
        <taxon>Cichlidae</taxon>
        <taxon>African cichlids</taxon>
        <taxon>Pseudocrenilabrinae</taxon>
        <taxon>Haplochromini</taxon>
        <taxon>Pundamilia</taxon>
    </lineage>
</organism>
<reference evidence="3" key="1">
    <citation type="submission" date="2025-08" db="UniProtKB">
        <authorList>
            <consortium name="RefSeq"/>
        </authorList>
    </citation>
    <scope>IDENTIFICATION</scope>
</reference>
<feature type="region of interest" description="Disordered" evidence="1">
    <location>
        <begin position="1"/>
        <end position="84"/>
    </location>
</feature>
<dbReference type="RefSeq" id="XP_013763655.1">
    <property type="nucleotide sequence ID" value="XM_013908201.1"/>
</dbReference>
<evidence type="ECO:0000313" key="3">
    <source>
        <dbReference type="RefSeq" id="XP_013763655.1"/>
    </source>
</evidence>
<name>A0A9Y6J8W0_9CICH</name>
<keyword evidence="3" id="KW-0378">Hydrolase</keyword>
<keyword evidence="2" id="KW-1185">Reference proteome</keyword>
<keyword evidence="3" id="KW-0347">Helicase</keyword>
<protein>
    <submittedName>
        <fullName evidence="3">Probable ATP-dependent RNA helicase DDX27 isoform X1</fullName>
    </submittedName>
</protein>
<keyword evidence="3" id="KW-0547">Nucleotide-binding</keyword>
<evidence type="ECO:0000256" key="1">
    <source>
        <dbReference type="SAM" id="MobiDB-lite"/>
    </source>
</evidence>
<feature type="compositionally biased region" description="Basic and acidic residues" evidence="1">
    <location>
        <begin position="64"/>
        <end position="75"/>
    </location>
</feature>
<proteinExistence type="predicted"/>
<sequence>MFAERAAKRERRPKRARAMPEDEAPTKAANQKAGKGGKKSVFDKELTNTSSKALKQYRAGPSFADRKRLGVDRKRPGSSRFRRK</sequence>
<dbReference type="AlphaFoldDB" id="A0A9Y6J8W0"/>
<evidence type="ECO:0000313" key="2">
    <source>
        <dbReference type="Proteomes" id="UP000695023"/>
    </source>
</evidence>
<dbReference type="GeneID" id="102211586"/>
<accession>A0A9Y6J8W0</accession>
<keyword evidence="3" id="KW-0067">ATP-binding</keyword>
<dbReference type="GO" id="GO:0004386">
    <property type="term" value="F:helicase activity"/>
    <property type="evidence" value="ECO:0007669"/>
    <property type="project" value="UniProtKB-KW"/>
</dbReference>
<feature type="compositionally biased region" description="Basic residues" evidence="1">
    <location>
        <begin position="8"/>
        <end position="17"/>
    </location>
</feature>
<gene>
    <name evidence="3" type="primary">LOC102211586</name>
</gene>
<dbReference type="Proteomes" id="UP000695023">
    <property type="component" value="Unplaced"/>
</dbReference>